<dbReference type="PANTHER" id="PTHR34414:SF1">
    <property type="entry name" value="SUBTILISIN-LIKE SERINE PROTEASE"/>
    <property type="match status" value="1"/>
</dbReference>
<feature type="region of interest" description="Disordered" evidence="1">
    <location>
        <begin position="15"/>
        <end position="46"/>
    </location>
</feature>
<keyword evidence="4" id="KW-1185">Reference proteome</keyword>
<keyword evidence="2" id="KW-0812">Transmembrane</keyword>
<feature type="transmembrane region" description="Helical" evidence="2">
    <location>
        <begin position="295"/>
        <end position="316"/>
    </location>
</feature>
<evidence type="ECO:0000256" key="2">
    <source>
        <dbReference type="SAM" id="Phobius"/>
    </source>
</evidence>
<evidence type="ECO:0000313" key="3">
    <source>
        <dbReference type="EMBL" id="KAK3327493.1"/>
    </source>
</evidence>
<evidence type="ECO:0000256" key="1">
    <source>
        <dbReference type="SAM" id="MobiDB-lite"/>
    </source>
</evidence>
<protein>
    <submittedName>
        <fullName evidence="3">Uncharacterized protein</fullName>
    </submittedName>
</protein>
<reference evidence="3" key="1">
    <citation type="journal article" date="2023" name="Mol. Phylogenet. Evol.">
        <title>Genome-scale phylogeny and comparative genomics of the fungal order Sordariales.</title>
        <authorList>
            <person name="Hensen N."/>
            <person name="Bonometti L."/>
            <person name="Westerberg I."/>
            <person name="Brannstrom I.O."/>
            <person name="Guillou S."/>
            <person name="Cros-Aarteil S."/>
            <person name="Calhoun S."/>
            <person name="Haridas S."/>
            <person name="Kuo A."/>
            <person name="Mondo S."/>
            <person name="Pangilinan J."/>
            <person name="Riley R."/>
            <person name="LaButti K."/>
            <person name="Andreopoulos B."/>
            <person name="Lipzen A."/>
            <person name="Chen C."/>
            <person name="Yan M."/>
            <person name="Daum C."/>
            <person name="Ng V."/>
            <person name="Clum A."/>
            <person name="Steindorff A."/>
            <person name="Ohm R.A."/>
            <person name="Martin F."/>
            <person name="Silar P."/>
            <person name="Natvig D.O."/>
            <person name="Lalanne C."/>
            <person name="Gautier V."/>
            <person name="Ament-Velasquez S.L."/>
            <person name="Kruys A."/>
            <person name="Hutchinson M.I."/>
            <person name="Powell A.J."/>
            <person name="Barry K."/>
            <person name="Miller A.N."/>
            <person name="Grigoriev I.V."/>
            <person name="Debuchy R."/>
            <person name="Gladieux P."/>
            <person name="Hiltunen Thoren M."/>
            <person name="Johannesson H."/>
        </authorList>
    </citation>
    <scope>NUCLEOTIDE SEQUENCE</scope>
    <source>
        <strain evidence="3">SMH4131-1</strain>
    </source>
</reference>
<dbReference type="InterPro" id="IPR046536">
    <property type="entry name" value="DUF6601"/>
</dbReference>
<name>A0AAE0ILV7_9PEZI</name>
<dbReference type="PANTHER" id="PTHR34414">
    <property type="entry name" value="HET DOMAIN-CONTAINING PROTEIN-RELATED"/>
    <property type="match status" value="1"/>
</dbReference>
<comment type="caution">
    <text evidence="3">The sequence shown here is derived from an EMBL/GenBank/DDBJ whole genome shotgun (WGS) entry which is preliminary data.</text>
</comment>
<reference evidence="3" key="2">
    <citation type="submission" date="2023-06" db="EMBL/GenBank/DDBJ databases">
        <authorList>
            <consortium name="Lawrence Berkeley National Laboratory"/>
            <person name="Haridas S."/>
            <person name="Hensen N."/>
            <person name="Bonometti L."/>
            <person name="Westerberg I."/>
            <person name="Brannstrom I.O."/>
            <person name="Guillou S."/>
            <person name="Cros-Aarteil S."/>
            <person name="Calhoun S."/>
            <person name="Kuo A."/>
            <person name="Mondo S."/>
            <person name="Pangilinan J."/>
            <person name="Riley R."/>
            <person name="Labutti K."/>
            <person name="Andreopoulos B."/>
            <person name="Lipzen A."/>
            <person name="Chen C."/>
            <person name="Yanf M."/>
            <person name="Daum C."/>
            <person name="Ng V."/>
            <person name="Clum A."/>
            <person name="Steindorff A."/>
            <person name="Ohm R."/>
            <person name="Martin F."/>
            <person name="Silar P."/>
            <person name="Natvig D."/>
            <person name="Lalanne C."/>
            <person name="Gautier V."/>
            <person name="Ament-Velasquez S.L."/>
            <person name="Kruys A."/>
            <person name="Hutchinson M.I."/>
            <person name="Powell A.J."/>
            <person name="Barry K."/>
            <person name="Miller A.N."/>
            <person name="Grigoriev I.V."/>
            <person name="Debuchy R."/>
            <person name="Gladieux P."/>
            <person name="Thoren M.H."/>
            <person name="Johannesson H."/>
        </authorList>
    </citation>
    <scope>NUCLEOTIDE SEQUENCE</scope>
    <source>
        <strain evidence="3">SMH4131-1</strain>
    </source>
</reference>
<gene>
    <name evidence="3" type="ORF">B0T19DRAFT_475266</name>
</gene>
<dbReference type="AlphaFoldDB" id="A0AAE0ILV7"/>
<feature type="transmembrane region" description="Helical" evidence="2">
    <location>
        <begin position="336"/>
        <end position="362"/>
    </location>
</feature>
<dbReference type="EMBL" id="JAUEPO010000003">
    <property type="protein sequence ID" value="KAK3327493.1"/>
    <property type="molecule type" value="Genomic_DNA"/>
</dbReference>
<keyword evidence="2" id="KW-0472">Membrane</keyword>
<dbReference type="Pfam" id="PF20246">
    <property type="entry name" value="DUF6601"/>
    <property type="match status" value="1"/>
</dbReference>
<organism evidence="3 4">
    <name type="scientific">Cercophora scortea</name>
    <dbReference type="NCBI Taxonomy" id="314031"/>
    <lineage>
        <taxon>Eukaryota</taxon>
        <taxon>Fungi</taxon>
        <taxon>Dikarya</taxon>
        <taxon>Ascomycota</taxon>
        <taxon>Pezizomycotina</taxon>
        <taxon>Sordariomycetes</taxon>
        <taxon>Sordariomycetidae</taxon>
        <taxon>Sordariales</taxon>
        <taxon>Lasiosphaeriaceae</taxon>
        <taxon>Cercophora</taxon>
    </lineage>
</organism>
<dbReference type="Proteomes" id="UP001286456">
    <property type="component" value="Unassembled WGS sequence"/>
</dbReference>
<proteinExistence type="predicted"/>
<evidence type="ECO:0000313" key="4">
    <source>
        <dbReference type="Proteomes" id="UP001286456"/>
    </source>
</evidence>
<accession>A0AAE0ILV7</accession>
<sequence>MTNQHTPPFKINLLNGLEAEENPAAASSSSHGVSNAAPASPLETKFSPASANLSTLLPASRRTRNDDIKASTLDLEYLREELCTKRLDVILKRLWMVGRPMPPRPLHYQRLLSREVFVTERMDMHLVWTEGRIFVKPIPRLLLATEFWTEFLACDQSCCAPVRWGTGLSGQHQQAHKQWPGSSPPRPECDRRKIRRSCLGFLFSYSALIAYESDFKEAKNLHLIPREVKWSAWRVFVRELLDETEGKIYQKVSKRFLYGELRLSRLNKIYIFGRGVPRGYMNRWSRYSGFFKENLTWLASVVGYVAIILTALQVGLTTKSLPENESFQTFSTGFTIFSLVGPIGVLLLLIVYFLVVFTANWLATESFEKQRMDMMHIDSLTEE</sequence>
<keyword evidence="2" id="KW-1133">Transmembrane helix</keyword>